<dbReference type="EMBL" id="HBUF01676927">
    <property type="protein sequence ID" value="CAG6791573.1"/>
    <property type="molecule type" value="Transcribed_RNA"/>
</dbReference>
<evidence type="ECO:0000256" key="1">
    <source>
        <dbReference type="SAM" id="MobiDB-lite"/>
    </source>
</evidence>
<feature type="compositionally biased region" description="Basic and acidic residues" evidence="1">
    <location>
        <begin position="60"/>
        <end position="75"/>
    </location>
</feature>
<feature type="region of interest" description="Disordered" evidence="1">
    <location>
        <begin position="28"/>
        <end position="75"/>
    </location>
</feature>
<organism evidence="2">
    <name type="scientific">Cacopsylla melanoneura</name>
    <dbReference type="NCBI Taxonomy" id="428564"/>
    <lineage>
        <taxon>Eukaryota</taxon>
        <taxon>Metazoa</taxon>
        <taxon>Ecdysozoa</taxon>
        <taxon>Arthropoda</taxon>
        <taxon>Hexapoda</taxon>
        <taxon>Insecta</taxon>
        <taxon>Pterygota</taxon>
        <taxon>Neoptera</taxon>
        <taxon>Paraneoptera</taxon>
        <taxon>Hemiptera</taxon>
        <taxon>Sternorrhyncha</taxon>
        <taxon>Psylloidea</taxon>
        <taxon>Psyllidae</taxon>
        <taxon>Psyllinae</taxon>
        <taxon>Cacopsylla</taxon>
    </lineage>
</organism>
<protein>
    <submittedName>
        <fullName evidence="2">Uncharacterized protein</fullName>
    </submittedName>
</protein>
<dbReference type="AlphaFoldDB" id="A0A8D9BTZ4"/>
<sequence length="109" mass="11776">MTHATSGMQTPITCAGVLTRLRKKQLSSSAHAQYEEQDSGFCTPGSGFLSFTSPESTPLGRERWGGRGEGEGGEGEKVDFLAKLGSEKNYSPVRKKPLMDLEPQSTIIL</sequence>
<proteinExistence type="predicted"/>
<reference evidence="2" key="1">
    <citation type="submission" date="2021-05" db="EMBL/GenBank/DDBJ databases">
        <authorList>
            <person name="Alioto T."/>
            <person name="Alioto T."/>
            <person name="Gomez Garrido J."/>
        </authorList>
    </citation>
    <scope>NUCLEOTIDE SEQUENCE</scope>
</reference>
<evidence type="ECO:0000313" key="2">
    <source>
        <dbReference type="EMBL" id="CAG6791573.1"/>
    </source>
</evidence>
<accession>A0A8D9BTZ4</accession>
<dbReference type="EMBL" id="HBUF01465813">
    <property type="protein sequence ID" value="CAG6744390.1"/>
    <property type="molecule type" value="Transcribed_RNA"/>
</dbReference>
<name>A0A8D9BTZ4_9HEMI</name>